<proteinExistence type="predicted"/>
<dbReference type="PANTHER" id="PTHR35014:SF1">
    <property type="entry name" value="INFECTION RESPONSE PROTEIN"/>
    <property type="match status" value="1"/>
</dbReference>
<dbReference type="PANTHER" id="PTHR35014">
    <property type="entry name" value="INFECTION RESPONSE PROTEIN-RELATED"/>
    <property type="match status" value="1"/>
</dbReference>
<keyword evidence="2" id="KW-1185">Reference proteome</keyword>
<evidence type="ECO:0000313" key="3">
    <source>
        <dbReference type="WBParaSite" id="PSAMB.scaffold10963size3707.g33757.t1"/>
    </source>
</evidence>
<sequence>MRLPLLVSAVIAIAFAQNPRYEAIEIENVEVIYVEPEEASTCDTSVFNKCAIEHVKELGVRPGTGPSFYARRIMALEAVYGREGFRKICKADQTFRKCVGRTFDQCMTVDGLIAVGLPRSQALAYVEMFRKKDYECTNMQSITAKGTWECLGLTALDDGVEAMGVCMTVFVRHLTEKPRDACKFAQQYDLCIRRIFESRCGAKVGRGICEIVKIGLNLRLPQCQITCSKEESKHFPNRPHAVGHEFVTERRLINALESSEETDDDEECNANRLKQCATEAKNSLGITTSQIEQVIEKAGELAKTKEGYLRVCQAKKQFTQCAGSTVLPQCLKMESLMELGLSIINAAEVNISYFIMDFECKDEVFADNYECVMRAQKERYEELMTCQQHFQEMVSQQPSQDILCKALQDLANCNQQAYADECGAQVGEEICEFSGLMVKNFMPETQSCSVQ</sequence>
<feature type="chain" id="PRO_5037134542" evidence="1">
    <location>
        <begin position="17"/>
        <end position="451"/>
    </location>
</feature>
<feature type="signal peptide" evidence="1">
    <location>
        <begin position="1"/>
        <end position="16"/>
    </location>
</feature>
<evidence type="ECO:0000256" key="1">
    <source>
        <dbReference type="SAM" id="SignalP"/>
    </source>
</evidence>
<keyword evidence="1" id="KW-0732">Signal</keyword>
<dbReference type="AlphaFoldDB" id="A0A914ULH8"/>
<name>A0A914ULH8_9BILA</name>
<dbReference type="Proteomes" id="UP000887566">
    <property type="component" value="Unplaced"/>
</dbReference>
<protein>
    <submittedName>
        <fullName evidence="3">Uncharacterized protein</fullName>
    </submittedName>
</protein>
<reference evidence="3" key="1">
    <citation type="submission" date="2022-11" db="UniProtKB">
        <authorList>
            <consortium name="WormBaseParasite"/>
        </authorList>
    </citation>
    <scope>IDENTIFICATION</scope>
</reference>
<evidence type="ECO:0000313" key="2">
    <source>
        <dbReference type="Proteomes" id="UP000887566"/>
    </source>
</evidence>
<accession>A0A914ULH8</accession>
<organism evidence="2 3">
    <name type="scientific">Plectus sambesii</name>
    <dbReference type="NCBI Taxonomy" id="2011161"/>
    <lineage>
        <taxon>Eukaryota</taxon>
        <taxon>Metazoa</taxon>
        <taxon>Ecdysozoa</taxon>
        <taxon>Nematoda</taxon>
        <taxon>Chromadorea</taxon>
        <taxon>Plectida</taxon>
        <taxon>Plectina</taxon>
        <taxon>Plectoidea</taxon>
        <taxon>Plectidae</taxon>
        <taxon>Plectus</taxon>
    </lineage>
</organism>
<dbReference type="WBParaSite" id="PSAMB.scaffold10963size3707.g33757.t1">
    <property type="protein sequence ID" value="PSAMB.scaffold10963size3707.g33757.t1"/>
    <property type="gene ID" value="PSAMB.scaffold10963size3707.g33757"/>
</dbReference>